<evidence type="ECO:0000313" key="1">
    <source>
        <dbReference type="EMBL" id="TDR90255.1"/>
    </source>
</evidence>
<sequence length="88" mass="9778">MITTVHLDAAPTSRNALPAELARAMLLAVKPLPEWAAEERREPPDVIHWIAALLILAENARLDEVEARGLFDRLGLDQVEAVLARTFQ</sequence>
<accession>A0A4R7BZQ7</accession>
<evidence type="ECO:0000313" key="2">
    <source>
        <dbReference type="Proteomes" id="UP000295122"/>
    </source>
</evidence>
<proteinExistence type="predicted"/>
<dbReference type="EMBL" id="SNZR01000013">
    <property type="protein sequence ID" value="TDR90255.1"/>
    <property type="molecule type" value="Genomic_DNA"/>
</dbReference>
<keyword evidence="2" id="KW-1185">Reference proteome</keyword>
<gene>
    <name evidence="1" type="ORF">EV668_3097</name>
</gene>
<name>A0A4R7BZQ7_9HYPH</name>
<comment type="caution">
    <text evidence="1">The sequence shown here is derived from an EMBL/GenBank/DDBJ whole genome shotgun (WGS) entry which is preliminary data.</text>
</comment>
<dbReference type="AlphaFoldDB" id="A0A4R7BZQ7"/>
<protein>
    <submittedName>
        <fullName evidence="1">Uncharacterized protein</fullName>
    </submittedName>
</protein>
<dbReference type="Proteomes" id="UP000295122">
    <property type="component" value="Unassembled WGS sequence"/>
</dbReference>
<dbReference type="RefSeq" id="WP_133771500.1">
    <property type="nucleotide sequence ID" value="NZ_SNZR01000013.1"/>
</dbReference>
<reference evidence="1 2" key="1">
    <citation type="submission" date="2019-03" db="EMBL/GenBank/DDBJ databases">
        <title>Genomic Encyclopedia of Type Strains, Phase IV (KMG-IV): sequencing the most valuable type-strain genomes for metagenomic binning, comparative biology and taxonomic classification.</title>
        <authorList>
            <person name="Goeker M."/>
        </authorList>
    </citation>
    <scope>NUCLEOTIDE SEQUENCE [LARGE SCALE GENOMIC DNA]</scope>
    <source>
        <strain evidence="1 2">DSM 25903</strain>
    </source>
</reference>
<organism evidence="1 2">
    <name type="scientific">Enterovirga rhinocerotis</name>
    <dbReference type="NCBI Taxonomy" id="1339210"/>
    <lineage>
        <taxon>Bacteria</taxon>
        <taxon>Pseudomonadati</taxon>
        <taxon>Pseudomonadota</taxon>
        <taxon>Alphaproteobacteria</taxon>
        <taxon>Hyphomicrobiales</taxon>
        <taxon>Methylobacteriaceae</taxon>
        <taxon>Enterovirga</taxon>
    </lineage>
</organism>